<accession>A0A2S5A3G5</accession>
<dbReference type="PROSITE" id="PS01079">
    <property type="entry name" value="MOCF_BIOSYNTHESIS_2"/>
    <property type="match status" value="1"/>
</dbReference>
<dbReference type="SUPFAM" id="SSF63882">
    <property type="entry name" value="MoeA N-terminal region -like"/>
    <property type="match status" value="1"/>
</dbReference>
<keyword evidence="6" id="KW-0479">Metal-binding</keyword>
<dbReference type="InterPro" id="IPR036135">
    <property type="entry name" value="MoeA_linker/N_sf"/>
</dbReference>
<dbReference type="Gene3D" id="3.40.980.10">
    <property type="entry name" value="MoaB/Mog-like domain"/>
    <property type="match status" value="1"/>
</dbReference>
<name>A0A2S5A3G5_9FLAO</name>
<dbReference type="CDD" id="cd00887">
    <property type="entry name" value="MoeA"/>
    <property type="match status" value="1"/>
</dbReference>
<dbReference type="InterPro" id="IPR008284">
    <property type="entry name" value="MoCF_biosynth_CS"/>
</dbReference>
<sequence length="391" mass="42977">MINVQEARQLIDENCCSLRVETLTLLEANGSILAEPIYAAIDTPPFHQSAMDGYAFSYENWDKKSNLTLVGEIQTGNFSNTVLKANEAVRIYTGAPIPPGTDTVVMQEKISRDGNTIQILDDLLVKGTNVRPQGSQTQKGELALQENQLLTPVAISFLAGIGVNKVKVFSKPTVSIIVTGKELASANDEITEGKIFESNSIGLIAALQQLSINPLSVEVVDDVEEEIEQAISNQLSSDILILTGGVSVGDYDLVPASLENCGVQKIFHKIKQKPGKPFYFGRYNQTLVFALPGNPAAVMSCFYEYVVQAISSFTKKEYFNKMAFPLAEDFNKKAGLTFFLKGKMGQNEVTVLNNQESYKLNSFAVADCLIEFEEDKENFKKGDLVNVRMIL</sequence>
<dbReference type="Proteomes" id="UP000237310">
    <property type="component" value="Unassembled WGS sequence"/>
</dbReference>
<proteinExistence type="inferred from homology"/>
<evidence type="ECO:0000313" key="8">
    <source>
        <dbReference type="EMBL" id="POY36849.1"/>
    </source>
</evidence>
<protein>
    <recommendedName>
        <fullName evidence="6">Molybdopterin molybdenumtransferase</fullName>
        <ecNumber evidence="6">2.10.1.1</ecNumber>
    </recommendedName>
</protein>
<evidence type="ECO:0000256" key="5">
    <source>
        <dbReference type="ARBA" id="ARBA00047317"/>
    </source>
</evidence>
<comment type="function">
    <text evidence="1 6">Catalyzes the insertion of molybdate into adenylated molybdopterin with the concomitant release of AMP.</text>
</comment>
<dbReference type="Gene3D" id="2.40.340.10">
    <property type="entry name" value="MoeA, C-terminal, domain IV"/>
    <property type="match status" value="1"/>
</dbReference>
<keyword evidence="6" id="KW-0500">Molybdenum</keyword>
<feature type="domain" description="MoaB/Mog" evidence="7">
    <location>
        <begin position="175"/>
        <end position="312"/>
    </location>
</feature>
<organism evidence="8 9">
    <name type="scientific">Flavobacterium alvei</name>
    <dbReference type="NCBI Taxonomy" id="2080416"/>
    <lineage>
        <taxon>Bacteria</taxon>
        <taxon>Pseudomonadati</taxon>
        <taxon>Bacteroidota</taxon>
        <taxon>Flavobacteriia</taxon>
        <taxon>Flavobacteriales</taxon>
        <taxon>Flavobacteriaceae</taxon>
        <taxon>Flavobacterium</taxon>
    </lineage>
</organism>
<dbReference type="GO" id="GO:0005829">
    <property type="term" value="C:cytosol"/>
    <property type="evidence" value="ECO:0007669"/>
    <property type="project" value="TreeGrafter"/>
</dbReference>
<evidence type="ECO:0000256" key="4">
    <source>
        <dbReference type="ARBA" id="ARBA00023150"/>
    </source>
</evidence>
<keyword evidence="6 8" id="KW-0808">Transferase</keyword>
<dbReference type="EC" id="2.10.1.1" evidence="6"/>
<dbReference type="InterPro" id="IPR036425">
    <property type="entry name" value="MoaB/Mog-like_dom_sf"/>
</dbReference>
<dbReference type="SUPFAM" id="SSF63867">
    <property type="entry name" value="MoeA C-terminal domain-like"/>
    <property type="match status" value="1"/>
</dbReference>
<dbReference type="Pfam" id="PF00994">
    <property type="entry name" value="MoCF_biosynth"/>
    <property type="match status" value="1"/>
</dbReference>
<comment type="cofactor">
    <cofactor evidence="6">
        <name>Mg(2+)</name>
        <dbReference type="ChEBI" id="CHEBI:18420"/>
    </cofactor>
</comment>
<dbReference type="AlphaFoldDB" id="A0A2S5A3G5"/>
<dbReference type="Pfam" id="PF03453">
    <property type="entry name" value="MoeA_N"/>
    <property type="match status" value="1"/>
</dbReference>
<dbReference type="RefSeq" id="WP_103806996.1">
    <property type="nucleotide sequence ID" value="NZ_PQVG01000010.1"/>
</dbReference>
<reference evidence="8 9" key="1">
    <citation type="submission" date="2018-01" db="EMBL/GenBank/DDBJ databases">
        <authorList>
            <person name="Gaut B.S."/>
            <person name="Morton B.R."/>
            <person name="Clegg M.T."/>
            <person name="Duvall M.R."/>
        </authorList>
    </citation>
    <scope>NUCLEOTIDE SEQUENCE [LARGE SCALE GENOMIC DNA]</scope>
    <source>
        <strain evidence="8 9">HR-AY</strain>
    </source>
</reference>
<dbReference type="GO" id="GO:0061599">
    <property type="term" value="F:molybdopterin molybdotransferase activity"/>
    <property type="evidence" value="ECO:0007669"/>
    <property type="project" value="UniProtKB-UniRule"/>
</dbReference>
<dbReference type="Pfam" id="PF03454">
    <property type="entry name" value="MoeA_C"/>
    <property type="match status" value="1"/>
</dbReference>
<gene>
    <name evidence="8" type="ORF">C3L50_14960</name>
</gene>
<dbReference type="Gene3D" id="3.90.105.10">
    <property type="entry name" value="Molybdopterin biosynthesis moea protein, domain 2"/>
    <property type="match status" value="1"/>
</dbReference>
<dbReference type="NCBIfam" id="TIGR00177">
    <property type="entry name" value="molyb_syn"/>
    <property type="match status" value="1"/>
</dbReference>
<evidence type="ECO:0000259" key="7">
    <source>
        <dbReference type="SMART" id="SM00852"/>
    </source>
</evidence>
<dbReference type="InterPro" id="IPR036688">
    <property type="entry name" value="MoeA_C_domain_IV_sf"/>
</dbReference>
<dbReference type="OrthoDB" id="9804758at2"/>
<dbReference type="GO" id="GO:0006777">
    <property type="term" value="P:Mo-molybdopterin cofactor biosynthetic process"/>
    <property type="evidence" value="ECO:0007669"/>
    <property type="project" value="UniProtKB-UniRule"/>
</dbReference>
<dbReference type="PANTHER" id="PTHR10192">
    <property type="entry name" value="MOLYBDOPTERIN BIOSYNTHESIS PROTEIN"/>
    <property type="match status" value="1"/>
</dbReference>
<dbReference type="GO" id="GO:0046872">
    <property type="term" value="F:metal ion binding"/>
    <property type="evidence" value="ECO:0007669"/>
    <property type="project" value="UniProtKB-UniRule"/>
</dbReference>
<evidence type="ECO:0000256" key="3">
    <source>
        <dbReference type="ARBA" id="ARBA00010763"/>
    </source>
</evidence>
<comment type="pathway">
    <text evidence="2 6">Cofactor biosynthesis; molybdopterin biosynthesis.</text>
</comment>
<dbReference type="InterPro" id="IPR005111">
    <property type="entry name" value="MoeA_C_domain_IV"/>
</dbReference>
<dbReference type="InterPro" id="IPR001453">
    <property type="entry name" value="MoaB/Mog_dom"/>
</dbReference>
<keyword evidence="6" id="KW-0460">Magnesium</keyword>
<dbReference type="UniPathway" id="UPA00344"/>
<evidence type="ECO:0000256" key="2">
    <source>
        <dbReference type="ARBA" id="ARBA00005046"/>
    </source>
</evidence>
<dbReference type="EMBL" id="PQVG01000010">
    <property type="protein sequence ID" value="POY36849.1"/>
    <property type="molecule type" value="Genomic_DNA"/>
</dbReference>
<evidence type="ECO:0000313" key="9">
    <source>
        <dbReference type="Proteomes" id="UP000237310"/>
    </source>
</evidence>
<dbReference type="PANTHER" id="PTHR10192:SF5">
    <property type="entry name" value="GEPHYRIN"/>
    <property type="match status" value="1"/>
</dbReference>
<comment type="catalytic activity">
    <reaction evidence="5">
        <text>adenylyl-molybdopterin + molybdate = Mo-molybdopterin + AMP + H(+)</text>
        <dbReference type="Rhea" id="RHEA:35047"/>
        <dbReference type="ChEBI" id="CHEBI:15378"/>
        <dbReference type="ChEBI" id="CHEBI:36264"/>
        <dbReference type="ChEBI" id="CHEBI:62727"/>
        <dbReference type="ChEBI" id="CHEBI:71302"/>
        <dbReference type="ChEBI" id="CHEBI:456215"/>
        <dbReference type="EC" id="2.10.1.1"/>
    </reaction>
</comment>
<dbReference type="InterPro" id="IPR005110">
    <property type="entry name" value="MoeA_linker/N"/>
</dbReference>
<dbReference type="Gene3D" id="2.170.190.11">
    <property type="entry name" value="Molybdopterin biosynthesis moea protein, domain 3"/>
    <property type="match status" value="1"/>
</dbReference>
<comment type="similarity">
    <text evidence="3 6">Belongs to the MoeA family.</text>
</comment>
<keyword evidence="4 6" id="KW-0501">Molybdenum cofactor biosynthesis</keyword>
<comment type="caution">
    <text evidence="8">The sequence shown here is derived from an EMBL/GenBank/DDBJ whole genome shotgun (WGS) entry which is preliminary data.</text>
</comment>
<dbReference type="SUPFAM" id="SSF53218">
    <property type="entry name" value="Molybdenum cofactor biosynthesis proteins"/>
    <property type="match status" value="1"/>
</dbReference>
<dbReference type="InterPro" id="IPR038987">
    <property type="entry name" value="MoeA-like"/>
</dbReference>
<dbReference type="SMART" id="SM00852">
    <property type="entry name" value="MoCF_biosynth"/>
    <property type="match status" value="1"/>
</dbReference>
<keyword evidence="9" id="KW-1185">Reference proteome</keyword>
<evidence type="ECO:0000256" key="6">
    <source>
        <dbReference type="RuleBase" id="RU365090"/>
    </source>
</evidence>
<evidence type="ECO:0000256" key="1">
    <source>
        <dbReference type="ARBA" id="ARBA00002901"/>
    </source>
</evidence>